<dbReference type="STRING" id="1520.LF65_04383"/>
<proteinExistence type="predicted"/>
<dbReference type="Proteomes" id="UP000031866">
    <property type="component" value="Chromosome"/>
</dbReference>
<dbReference type="OrthoDB" id="1756421at2"/>
<protein>
    <recommendedName>
        <fullName evidence="4">Outer membrane efflux protein</fullName>
    </recommendedName>
</protein>
<sequence>MKKNIKKIVAIGIGLSIVSGSINPVLAIENQKNNEVVSAQIINDESNSIINGQSSNGKPVLTLDQVINAAITNSEDLNLKSQQISMYRKKEDIQDKTNDFYESLGEKIYDFPYDKLELLEKQTNQSKDFLQDQISSDITNKYNAIIIKQIDISQAKTNLDIKNKDLETIKTKVQIGMATSNQLTDKQIEINSLKNDITAKENSLKDSMDYLGVLTNLNLSNYTLDPNIEYNLFKIDGSSDEYINDKIETYLKYNQKLINLTKDYLDDLKDDGVKDIMNKDIPSMPSGGIPSPASYMKKDDATGAVELDEGAYSIGLSSYALQLINYEKNALKYYMDLTKYGAYVDGKYGVEEAQVKLDDSKKSLKNGLKQAYSTLLDLENKINDLNDTIKSTNTKLKYAKTQVDVGLMTENNYNALVLKSEQLDSSLRTLINAYNNLKTTIQEPWVLGAN</sequence>
<dbReference type="SUPFAM" id="SSF56954">
    <property type="entry name" value="Outer membrane efflux proteins (OEP)"/>
    <property type="match status" value="2"/>
</dbReference>
<evidence type="ECO:0000256" key="1">
    <source>
        <dbReference type="SAM" id="Coils"/>
    </source>
</evidence>
<feature type="coiled-coil region" evidence="1">
    <location>
        <begin position="361"/>
        <end position="395"/>
    </location>
</feature>
<dbReference type="EMBL" id="CP010086">
    <property type="protein sequence ID" value="AJH00923.1"/>
    <property type="molecule type" value="Genomic_DNA"/>
</dbReference>
<evidence type="ECO:0000313" key="3">
    <source>
        <dbReference type="Proteomes" id="UP000031866"/>
    </source>
</evidence>
<name>A0A0B5QS66_CLOBE</name>
<dbReference type="RefSeq" id="WP_041898937.1">
    <property type="nucleotide sequence ID" value="NZ_CP010086.2"/>
</dbReference>
<evidence type="ECO:0008006" key="4">
    <source>
        <dbReference type="Google" id="ProtNLM"/>
    </source>
</evidence>
<keyword evidence="1" id="KW-0175">Coiled coil</keyword>
<dbReference type="AlphaFoldDB" id="A0A0B5QS66"/>
<dbReference type="Gene3D" id="1.20.1600.10">
    <property type="entry name" value="Outer membrane efflux proteins (OEP)"/>
    <property type="match status" value="1"/>
</dbReference>
<dbReference type="KEGG" id="cbei:LF65_04383"/>
<gene>
    <name evidence="2" type="ORF">LF65_04383</name>
</gene>
<evidence type="ECO:0000313" key="2">
    <source>
        <dbReference type="EMBL" id="AJH00923.1"/>
    </source>
</evidence>
<accession>A0A0B5QS66</accession>
<reference evidence="3" key="1">
    <citation type="submission" date="2014-12" db="EMBL/GenBank/DDBJ databases">
        <title>Genome sequence of Clostridium beijerinckii strain 59B.</title>
        <authorList>
            <person name="Little G.T."/>
            <person name="Minton N.P."/>
        </authorList>
    </citation>
    <scope>NUCLEOTIDE SEQUENCE [LARGE SCALE GENOMIC DNA]</scope>
    <source>
        <strain evidence="3">59B</strain>
    </source>
</reference>
<dbReference type="GO" id="GO:0015562">
    <property type="term" value="F:efflux transmembrane transporter activity"/>
    <property type="evidence" value="ECO:0007669"/>
    <property type="project" value="InterPro"/>
</dbReference>
<organism evidence="2 3">
    <name type="scientific">Clostridium beijerinckii</name>
    <name type="common">Clostridium MP</name>
    <dbReference type="NCBI Taxonomy" id="1520"/>
    <lineage>
        <taxon>Bacteria</taxon>
        <taxon>Bacillati</taxon>
        <taxon>Bacillota</taxon>
        <taxon>Clostridia</taxon>
        <taxon>Eubacteriales</taxon>
        <taxon>Clostridiaceae</taxon>
        <taxon>Clostridium</taxon>
    </lineage>
</organism>